<evidence type="ECO:0000259" key="2">
    <source>
        <dbReference type="Pfam" id="PF15072"/>
    </source>
</evidence>
<evidence type="ECO:0000313" key="4">
    <source>
        <dbReference type="Proteomes" id="UP000245207"/>
    </source>
</evidence>
<sequence length="248" mass="27483">MNSTPHDSTQIQNDDISGETSVRIIPGPTGVYQRAKLRKIADTREGVHEKSCCRLGFDDDFTRGPWLSAVDYTNANGWVVNGCLGDIKSHIKKGKGNLVLAIIKSCNPNALGDLTVTLKDLSGSLSGTIHHKIINEGGYGKDINVGATLILRNISVFSPKSGHYLNITMKNLFKMYNNLDALSMSSCRSCAERLWDFFSSSVFELAFSAELAYSKLLLRFLHLKSQQVYFLTSCIYQISKSLYSVIRT</sequence>
<dbReference type="PANTHER" id="PTHR14523">
    <property type="entry name" value="UNCHARACTERIZED PROTEIN C17ORF53 HOMOLOG"/>
    <property type="match status" value="1"/>
</dbReference>
<organism evidence="3 4">
    <name type="scientific">Artemisia annua</name>
    <name type="common">Sweet wormwood</name>
    <dbReference type="NCBI Taxonomy" id="35608"/>
    <lineage>
        <taxon>Eukaryota</taxon>
        <taxon>Viridiplantae</taxon>
        <taxon>Streptophyta</taxon>
        <taxon>Embryophyta</taxon>
        <taxon>Tracheophyta</taxon>
        <taxon>Spermatophyta</taxon>
        <taxon>Magnoliopsida</taxon>
        <taxon>eudicotyledons</taxon>
        <taxon>Gunneridae</taxon>
        <taxon>Pentapetalae</taxon>
        <taxon>asterids</taxon>
        <taxon>campanulids</taxon>
        <taxon>Asterales</taxon>
        <taxon>Asteraceae</taxon>
        <taxon>Asteroideae</taxon>
        <taxon>Anthemideae</taxon>
        <taxon>Artemisiinae</taxon>
        <taxon>Artemisia</taxon>
    </lineage>
</organism>
<dbReference type="PANTHER" id="PTHR14523:SF1">
    <property type="entry name" value="HOMOLOGOUS RECOMBINATION OB-FOLD PROTEIN"/>
    <property type="match status" value="1"/>
</dbReference>
<feature type="region of interest" description="Disordered" evidence="1">
    <location>
        <begin position="1"/>
        <end position="22"/>
    </location>
</feature>
<dbReference type="GO" id="GO:0000725">
    <property type="term" value="P:recombinational repair"/>
    <property type="evidence" value="ECO:0007669"/>
    <property type="project" value="InterPro"/>
</dbReference>
<accession>A0A2U1N7X4</accession>
<evidence type="ECO:0000313" key="3">
    <source>
        <dbReference type="EMBL" id="PWA69606.1"/>
    </source>
</evidence>
<dbReference type="Pfam" id="PF15072">
    <property type="entry name" value="HROB"/>
    <property type="match status" value="1"/>
</dbReference>
<feature type="domain" description="Homologous recombination OB-fold protein OB-fold" evidence="2">
    <location>
        <begin position="97"/>
        <end position="177"/>
    </location>
</feature>
<evidence type="ECO:0000256" key="1">
    <source>
        <dbReference type="SAM" id="MobiDB-lite"/>
    </source>
</evidence>
<reference evidence="3 4" key="1">
    <citation type="journal article" date="2018" name="Mol. Plant">
        <title>The genome of Artemisia annua provides insight into the evolution of Asteraceae family and artemisinin biosynthesis.</title>
        <authorList>
            <person name="Shen Q."/>
            <person name="Zhang L."/>
            <person name="Liao Z."/>
            <person name="Wang S."/>
            <person name="Yan T."/>
            <person name="Shi P."/>
            <person name="Liu M."/>
            <person name="Fu X."/>
            <person name="Pan Q."/>
            <person name="Wang Y."/>
            <person name="Lv Z."/>
            <person name="Lu X."/>
            <person name="Zhang F."/>
            <person name="Jiang W."/>
            <person name="Ma Y."/>
            <person name="Chen M."/>
            <person name="Hao X."/>
            <person name="Li L."/>
            <person name="Tang Y."/>
            <person name="Lv G."/>
            <person name="Zhou Y."/>
            <person name="Sun X."/>
            <person name="Brodelius P.E."/>
            <person name="Rose J.K.C."/>
            <person name="Tang K."/>
        </authorList>
    </citation>
    <scope>NUCLEOTIDE SEQUENCE [LARGE SCALE GENOMIC DNA]</scope>
    <source>
        <strain evidence="4">cv. Huhao1</strain>
        <tissue evidence="3">Leaf</tissue>
    </source>
</reference>
<protein>
    <recommendedName>
        <fullName evidence="2">Homologous recombination OB-fold protein OB-fold domain-containing protein</fullName>
    </recommendedName>
</protein>
<dbReference type="InterPro" id="IPR028045">
    <property type="entry name" value="HROB"/>
</dbReference>
<dbReference type="AlphaFoldDB" id="A0A2U1N7X4"/>
<dbReference type="EMBL" id="PKPP01003402">
    <property type="protein sequence ID" value="PWA69606.1"/>
    <property type="molecule type" value="Genomic_DNA"/>
</dbReference>
<name>A0A2U1N7X4_ARTAN</name>
<feature type="compositionally biased region" description="Polar residues" evidence="1">
    <location>
        <begin position="1"/>
        <end position="20"/>
    </location>
</feature>
<gene>
    <name evidence="3" type="ORF">CTI12_AA296480</name>
</gene>
<dbReference type="InterPro" id="IPR058570">
    <property type="entry name" value="HROB_OB"/>
</dbReference>
<comment type="caution">
    <text evidence="3">The sequence shown here is derived from an EMBL/GenBank/DDBJ whole genome shotgun (WGS) entry which is preliminary data.</text>
</comment>
<dbReference type="STRING" id="35608.A0A2U1N7X4"/>
<keyword evidence="4" id="KW-1185">Reference proteome</keyword>
<dbReference type="Proteomes" id="UP000245207">
    <property type="component" value="Unassembled WGS sequence"/>
</dbReference>
<proteinExistence type="predicted"/>
<dbReference type="OrthoDB" id="550780at2759"/>